<dbReference type="RefSeq" id="WP_146353916.1">
    <property type="nucleotide sequence ID" value="NZ_VOBR01000013.1"/>
</dbReference>
<accession>A0A563ERL9</accession>
<comment type="caution">
    <text evidence="2">The sequence shown here is derived from an EMBL/GenBank/DDBJ whole genome shotgun (WGS) entry which is preliminary data.</text>
</comment>
<dbReference type="SUPFAM" id="SSF88697">
    <property type="entry name" value="PUA domain-like"/>
    <property type="match status" value="1"/>
</dbReference>
<dbReference type="OrthoDB" id="25394at2"/>
<evidence type="ECO:0000313" key="2">
    <source>
        <dbReference type="EMBL" id="TWP50293.1"/>
    </source>
</evidence>
<evidence type="ECO:0000259" key="1">
    <source>
        <dbReference type="PROSITE" id="PS51787"/>
    </source>
</evidence>
<dbReference type="Gene3D" id="1.20.58.1480">
    <property type="match status" value="1"/>
</dbReference>
<evidence type="ECO:0000313" key="3">
    <source>
        <dbReference type="Proteomes" id="UP000316639"/>
    </source>
</evidence>
<dbReference type="PROSITE" id="PS51787">
    <property type="entry name" value="LON_N"/>
    <property type="match status" value="1"/>
</dbReference>
<dbReference type="Proteomes" id="UP000316639">
    <property type="component" value="Unassembled WGS sequence"/>
</dbReference>
<dbReference type="Gene3D" id="2.30.130.40">
    <property type="entry name" value="LON domain-like"/>
    <property type="match status" value="1"/>
</dbReference>
<name>A0A563ERL9_9PSEU</name>
<protein>
    <submittedName>
        <fullName evidence="2">Peptidase</fullName>
    </submittedName>
</protein>
<dbReference type="InterPro" id="IPR015947">
    <property type="entry name" value="PUA-like_sf"/>
</dbReference>
<dbReference type="EMBL" id="VOBR01000013">
    <property type="protein sequence ID" value="TWP50293.1"/>
    <property type="molecule type" value="Genomic_DNA"/>
</dbReference>
<feature type="domain" description="Lon N-terminal" evidence="1">
    <location>
        <begin position="2"/>
        <end position="203"/>
    </location>
</feature>
<gene>
    <name evidence="2" type="ORF">FKR81_21585</name>
</gene>
<organism evidence="2 3">
    <name type="scientific">Lentzea tibetensis</name>
    <dbReference type="NCBI Taxonomy" id="2591470"/>
    <lineage>
        <taxon>Bacteria</taxon>
        <taxon>Bacillati</taxon>
        <taxon>Actinomycetota</taxon>
        <taxon>Actinomycetes</taxon>
        <taxon>Pseudonocardiales</taxon>
        <taxon>Pseudonocardiaceae</taxon>
        <taxon>Lentzea</taxon>
    </lineage>
</organism>
<dbReference type="InterPro" id="IPR046336">
    <property type="entry name" value="Lon_prtase_N_sf"/>
</dbReference>
<dbReference type="AlphaFoldDB" id="A0A563ERL9"/>
<reference evidence="2 3" key="1">
    <citation type="submission" date="2019-07" db="EMBL/GenBank/DDBJ databases">
        <title>Lentzea xizangensis sp. nov., isolated from Qinghai-Tibetan Plateau Soils.</title>
        <authorList>
            <person name="Huang J."/>
        </authorList>
    </citation>
    <scope>NUCLEOTIDE SEQUENCE [LARGE SCALE GENOMIC DNA]</scope>
    <source>
        <strain evidence="2 3">FXJ1.1311</strain>
    </source>
</reference>
<dbReference type="Pfam" id="PF02190">
    <property type="entry name" value="LON_substr_bdg"/>
    <property type="match status" value="1"/>
</dbReference>
<dbReference type="SMART" id="SM00464">
    <property type="entry name" value="LON"/>
    <property type="match status" value="1"/>
</dbReference>
<keyword evidence="3" id="KW-1185">Reference proteome</keyword>
<proteinExistence type="predicted"/>
<dbReference type="PANTHER" id="PTHR46732:SF8">
    <property type="entry name" value="ATP-DEPENDENT PROTEASE LA (LON) DOMAIN PROTEIN"/>
    <property type="match status" value="1"/>
</dbReference>
<sequence length="226" mass="25017">MAETLPLFPLGTVLLPGASLPLHIFEPRYRQLTVDLMSGTLSGRRFGVVCIKQGWEVGLDNVDSMHDIGCSAVLLEARRLDDGRYDIVARGERRFRVLDVDSSSAPYLIGKVEWLEDEPVPEAALEVVPLLVDGARGAHRRYCSAAWKPEDWSEPDADTPLGDLSYVIAADCLLPVEDRQRLLEESSPARRLRLVRKMLGRETGILGALRAVPVPLTEFGHVPNPN</sequence>
<dbReference type="PANTHER" id="PTHR46732">
    <property type="entry name" value="ATP-DEPENDENT PROTEASE LA (LON) DOMAIN PROTEIN"/>
    <property type="match status" value="1"/>
</dbReference>
<dbReference type="InterPro" id="IPR003111">
    <property type="entry name" value="Lon_prtase_N"/>
</dbReference>